<gene>
    <name evidence="2" type="ORF">pipiens_020238</name>
</gene>
<feature type="non-terminal residue" evidence="2">
    <location>
        <position position="144"/>
    </location>
</feature>
<evidence type="ECO:0000256" key="1">
    <source>
        <dbReference type="SAM" id="MobiDB-lite"/>
    </source>
</evidence>
<reference evidence="2 3" key="1">
    <citation type="submission" date="2024-05" db="EMBL/GenBank/DDBJ databases">
        <title>Culex pipiens pipiens assembly and annotation.</title>
        <authorList>
            <person name="Alout H."/>
            <person name="Durand T."/>
        </authorList>
    </citation>
    <scope>NUCLEOTIDE SEQUENCE [LARGE SCALE GENOMIC DNA]</scope>
    <source>
        <strain evidence="2">HA-2024</strain>
        <tissue evidence="2">Whole body</tissue>
    </source>
</reference>
<evidence type="ECO:0000313" key="3">
    <source>
        <dbReference type="Proteomes" id="UP001562425"/>
    </source>
</evidence>
<name>A0ABD1CYQ4_CULPP</name>
<keyword evidence="3" id="KW-1185">Reference proteome</keyword>
<feature type="non-terminal residue" evidence="2">
    <location>
        <position position="1"/>
    </location>
</feature>
<feature type="compositionally biased region" description="Basic and acidic residues" evidence="1">
    <location>
        <begin position="62"/>
        <end position="100"/>
    </location>
</feature>
<comment type="caution">
    <text evidence="2">The sequence shown here is derived from an EMBL/GenBank/DDBJ whole genome shotgun (WGS) entry which is preliminary data.</text>
</comment>
<feature type="region of interest" description="Disordered" evidence="1">
    <location>
        <begin position="47"/>
        <end position="100"/>
    </location>
</feature>
<evidence type="ECO:0000313" key="2">
    <source>
        <dbReference type="EMBL" id="KAL1381586.1"/>
    </source>
</evidence>
<organism evidence="2 3">
    <name type="scientific">Culex pipiens pipiens</name>
    <name type="common">Northern house mosquito</name>
    <dbReference type="NCBI Taxonomy" id="38569"/>
    <lineage>
        <taxon>Eukaryota</taxon>
        <taxon>Metazoa</taxon>
        <taxon>Ecdysozoa</taxon>
        <taxon>Arthropoda</taxon>
        <taxon>Hexapoda</taxon>
        <taxon>Insecta</taxon>
        <taxon>Pterygota</taxon>
        <taxon>Neoptera</taxon>
        <taxon>Endopterygota</taxon>
        <taxon>Diptera</taxon>
        <taxon>Nematocera</taxon>
        <taxon>Culicoidea</taxon>
        <taxon>Culicidae</taxon>
        <taxon>Culicinae</taxon>
        <taxon>Culicini</taxon>
        <taxon>Culex</taxon>
        <taxon>Culex</taxon>
    </lineage>
</organism>
<sequence length="144" mass="15805">RTTHGIPTGGARRWWRLQIPGRPGPQHGPVHGRIPAKRRRRVLLVRAGLRAARTGPPGLRQRPVDPRGDSLLRAERGRREGPDADLDRRGRHPPEGHRRVDVGLLFARDVLPHEAGTGSVVVREPARAVHGAAGAAGLWQVVLR</sequence>
<accession>A0ABD1CYQ4</accession>
<dbReference type="AlphaFoldDB" id="A0ABD1CYQ4"/>
<proteinExistence type="predicted"/>
<dbReference type="Proteomes" id="UP001562425">
    <property type="component" value="Unassembled WGS sequence"/>
</dbReference>
<protein>
    <submittedName>
        <fullName evidence="2">Uncharacterized protein</fullName>
    </submittedName>
</protein>
<dbReference type="EMBL" id="JBEHCU010008562">
    <property type="protein sequence ID" value="KAL1381586.1"/>
    <property type="molecule type" value="Genomic_DNA"/>
</dbReference>